<dbReference type="InterPro" id="IPR009056">
    <property type="entry name" value="Cyt_c-like_dom"/>
</dbReference>
<dbReference type="Pfam" id="PF13442">
    <property type="entry name" value="Cytochrome_CBB3"/>
    <property type="match status" value="1"/>
</dbReference>
<evidence type="ECO:0000256" key="4">
    <source>
        <dbReference type="PROSITE-ProRule" id="PRU00433"/>
    </source>
</evidence>
<dbReference type="EMBL" id="QVLS01000006">
    <property type="protein sequence ID" value="RFP78831.1"/>
    <property type="molecule type" value="Genomic_DNA"/>
</dbReference>
<keyword evidence="2 4" id="KW-0479">Metal-binding</keyword>
<evidence type="ECO:0000259" key="5">
    <source>
        <dbReference type="PROSITE" id="PS51007"/>
    </source>
</evidence>
<dbReference type="PANTHER" id="PTHR35008">
    <property type="entry name" value="BLL4482 PROTEIN-RELATED"/>
    <property type="match status" value="1"/>
</dbReference>
<dbReference type="SUPFAM" id="SSF46626">
    <property type="entry name" value="Cytochrome c"/>
    <property type="match status" value="1"/>
</dbReference>
<evidence type="ECO:0000256" key="1">
    <source>
        <dbReference type="ARBA" id="ARBA00022617"/>
    </source>
</evidence>
<comment type="caution">
    <text evidence="6">The sequence shown here is derived from an EMBL/GenBank/DDBJ whole genome shotgun (WGS) entry which is preliminary data.</text>
</comment>
<evidence type="ECO:0000256" key="3">
    <source>
        <dbReference type="ARBA" id="ARBA00023004"/>
    </source>
</evidence>
<dbReference type="PANTHER" id="PTHR35008:SF8">
    <property type="entry name" value="ALCOHOL DEHYDROGENASE CYTOCHROME C SUBUNIT"/>
    <property type="match status" value="1"/>
</dbReference>
<keyword evidence="1 4" id="KW-0349">Heme</keyword>
<accession>A0A372EJJ4</accession>
<evidence type="ECO:0000256" key="2">
    <source>
        <dbReference type="ARBA" id="ARBA00022723"/>
    </source>
</evidence>
<dbReference type="PROSITE" id="PS51007">
    <property type="entry name" value="CYTC"/>
    <property type="match status" value="1"/>
</dbReference>
<dbReference type="InterPro" id="IPR051459">
    <property type="entry name" value="Cytochrome_c-type_DH"/>
</dbReference>
<dbReference type="Gene3D" id="1.10.760.10">
    <property type="entry name" value="Cytochrome c-like domain"/>
    <property type="match status" value="1"/>
</dbReference>
<keyword evidence="3 4" id="KW-0408">Iron</keyword>
<dbReference type="InterPro" id="IPR036909">
    <property type="entry name" value="Cyt_c-like_dom_sf"/>
</dbReference>
<reference evidence="6 7" key="1">
    <citation type="submission" date="2018-08" db="EMBL/GenBank/DDBJ databases">
        <title>Hydrogenophaga sp. LA-38 isolated from sludge.</title>
        <authorList>
            <person name="Im W.-T."/>
        </authorList>
    </citation>
    <scope>NUCLEOTIDE SEQUENCE [LARGE SCALE GENOMIC DNA]</scope>
    <source>
        <strain evidence="6 7">LA-38</strain>
    </source>
</reference>
<dbReference type="GO" id="GO:0046872">
    <property type="term" value="F:metal ion binding"/>
    <property type="evidence" value="ECO:0007669"/>
    <property type="project" value="UniProtKB-KW"/>
</dbReference>
<dbReference type="GO" id="GO:0020037">
    <property type="term" value="F:heme binding"/>
    <property type="evidence" value="ECO:0007669"/>
    <property type="project" value="InterPro"/>
</dbReference>
<dbReference type="Proteomes" id="UP000261931">
    <property type="component" value="Unassembled WGS sequence"/>
</dbReference>
<name>A0A372EJJ4_9BURK</name>
<protein>
    <submittedName>
        <fullName evidence="6">Cytochrome c</fullName>
    </submittedName>
</protein>
<organism evidence="6 7">
    <name type="scientific">Hydrogenophaga borbori</name>
    <dbReference type="NCBI Taxonomy" id="2294117"/>
    <lineage>
        <taxon>Bacteria</taxon>
        <taxon>Pseudomonadati</taxon>
        <taxon>Pseudomonadota</taxon>
        <taxon>Betaproteobacteria</taxon>
        <taxon>Burkholderiales</taxon>
        <taxon>Comamonadaceae</taxon>
        <taxon>Hydrogenophaga</taxon>
    </lineage>
</organism>
<gene>
    <name evidence="6" type="ORF">DY262_12155</name>
</gene>
<dbReference type="AlphaFoldDB" id="A0A372EJJ4"/>
<evidence type="ECO:0000313" key="7">
    <source>
        <dbReference type="Proteomes" id="UP000261931"/>
    </source>
</evidence>
<evidence type="ECO:0000313" key="6">
    <source>
        <dbReference type="EMBL" id="RFP78831.1"/>
    </source>
</evidence>
<sequence>MACAWLLAGTAQAAQPAQPKGPGAHATAAPAVKAAFGQPITEAELASWNIDIRTTDGAGLPDGSGTIAQGQAVYDGKCASCHGAKAEGGPMFGTMVGGIGSFTTERRLLTPGSMYPFAPVLFDYVRRAMPLTQPQSLSNDEVYAVTGYILHLNGLLPADAVVNAAALKALKMPNRDGFMVDDRPDTKAVRCMKECKALR</sequence>
<dbReference type="GO" id="GO:0009055">
    <property type="term" value="F:electron transfer activity"/>
    <property type="evidence" value="ECO:0007669"/>
    <property type="project" value="InterPro"/>
</dbReference>
<proteinExistence type="predicted"/>
<keyword evidence="7" id="KW-1185">Reference proteome</keyword>
<feature type="domain" description="Cytochrome c" evidence="5">
    <location>
        <begin position="65"/>
        <end position="153"/>
    </location>
</feature>